<protein>
    <submittedName>
        <fullName evidence="3">Carboxylesterase nap</fullName>
        <ecNumber evidence="3">3.1.1.1</ecNumber>
    </submittedName>
</protein>
<dbReference type="OrthoDB" id="5495375at2"/>
<evidence type="ECO:0000313" key="3">
    <source>
        <dbReference type="EMBL" id="TWU20043.1"/>
    </source>
</evidence>
<accession>A0A5C6C620</accession>
<dbReference type="EMBL" id="SJPU01000001">
    <property type="protein sequence ID" value="TWU20043.1"/>
    <property type="molecule type" value="Genomic_DNA"/>
</dbReference>
<reference evidence="3 4" key="1">
    <citation type="journal article" date="2020" name="Antonie Van Leeuwenhoek">
        <title>Rhodopirellula heiligendammensis sp. nov., Rhodopirellula pilleata sp. nov., and Rhodopirellula solitaria sp. nov. isolated from natural or artificial marine surfaces in Northern Germany and California, USA, and emended description of the genus Rhodopirellula.</title>
        <authorList>
            <person name="Kallscheuer N."/>
            <person name="Wiegand S."/>
            <person name="Jogler M."/>
            <person name="Boedeker C."/>
            <person name="Peeters S.H."/>
            <person name="Rast P."/>
            <person name="Heuer A."/>
            <person name="Jetten M.S.M."/>
            <person name="Rohde M."/>
            <person name="Jogler C."/>
        </authorList>
    </citation>
    <scope>NUCLEOTIDE SEQUENCE [LARGE SCALE GENOMIC DNA]</scope>
    <source>
        <strain evidence="3 4">Poly21</strain>
    </source>
</reference>
<name>A0A5C6C620_9BACT</name>
<dbReference type="Pfam" id="PF00561">
    <property type="entry name" value="Abhydrolase_1"/>
    <property type="match status" value="1"/>
</dbReference>
<keyword evidence="1 3" id="KW-0378">Hydrolase</keyword>
<proteinExistence type="predicted"/>
<gene>
    <name evidence="3" type="primary">nap</name>
    <name evidence="3" type="ORF">Poly21_22230</name>
</gene>
<keyword evidence="4" id="KW-1185">Reference proteome</keyword>
<dbReference type="PANTHER" id="PTHR43798:SF31">
    <property type="entry name" value="AB HYDROLASE SUPERFAMILY PROTEIN YCLE"/>
    <property type="match status" value="1"/>
</dbReference>
<dbReference type="AlphaFoldDB" id="A0A5C6C620"/>
<evidence type="ECO:0000259" key="2">
    <source>
        <dbReference type="Pfam" id="PF00561"/>
    </source>
</evidence>
<dbReference type="InterPro" id="IPR029058">
    <property type="entry name" value="AB_hydrolase_fold"/>
</dbReference>
<dbReference type="Gene3D" id="3.40.50.1820">
    <property type="entry name" value="alpha/beta hydrolase"/>
    <property type="match status" value="1"/>
</dbReference>
<evidence type="ECO:0000313" key="4">
    <source>
        <dbReference type="Proteomes" id="UP000319908"/>
    </source>
</evidence>
<dbReference type="GO" id="GO:0106435">
    <property type="term" value="F:carboxylesterase activity"/>
    <property type="evidence" value="ECO:0007669"/>
    <property type="project" value="UniProtKB-EC"/>
</dbReference>
<sequence length="303" mass="34208">MKTTTWRNEKARQRLENWSQRFLDRIASPVESYQVLSRHGPGRVLLGGSRDAPKLLCLHSMRTGASFLLSELNPLLEHFRVIAPDIPGQSVHGPQIRMRLDDDSYAAWLTDVMDELDIDSANLFGVSWGGFIARQFANANPERVDRLGLLVPAGIANGSHLDGLAKMAWPMIRYRICSTDKNLRRLLAPLFTTWDDDWAMYFAESLRDMPFDLRIPPIVPNEQLTKLSMPVLVLGADNDISFPGAEVVRRICDVVPNSEGEVIPDCKHCPPMTLEFREWLANRLSAFFKQHRSGPSDTPESLS</sequence>
<organism evidence="3 4">
    <name type="scientific">Allorhodopirellula heiligendammensis</name>
    <dbReference type="NCBI Taxonomy" id="2714739"/>
    <lineage>
        <taxon>Bacteria</taxon>
        <taxon>Pseudomonadati</taxon>
        <taxon>Planctomycetota</taxon>
        <taxon>Planctomycetia</taxon>
        <taxon>Pirellulales</taxon>
        <taxon>Pirellulaceae</taxon>
        <taxon>Allorhodopirellula</taxon>
    </lineage>
</organism>
<dbReference type="PANTHER" id="PTHR43798">
    <property type="entry name" value="MONOACYLGLYCEROL LIPASE"/>
    <property type="match status" value="1"/>
</dbReference>
<evidence type="ECO:0000256" key="1">
    <source>
        <dbReference type="ARBA" id="ARBA00022801"/>
    </source>
</evidence>
<comment type="caution">
    <text evidence="3">The sequence shown here is derived from an EMBL/GenBank/DDBJ whole genome shotgun (WGS) entry which is preliminary data.</text>
</comment>
<dbReference type="EC" id="3.1.1.1" evidence="3"/>
<dbReference type="Proteomes" id="UP000319908">
    <property type="component" value="Unassembled WGS sequence"/>
</dbReference>
<dbReference type="RefSeq" id="WP_146406725.1">
    <property type="nucleotide sequence ID" value="NZ_SJPU01000001.1"/>
</dbReference>
<dbReference type="InterPro" id="IPR050266">
    <property type="entry name" value="AB_hydrolase_sf"/>
</dbReference>
<feature type="domain" description="AB hydrolase-1" evidence="2">
    <location>
        <begin position="71"/>
        <end position="162"/>
    </location>
</feature>
<dbReference type="PRINTS" id="PR00111">
    <property type="entry name" value="ABHYDROLASE"/>
</dbReference>
<dbReference type="SUPFAM" id="SSF53474">
    <property type="entry name" value="alpha/beta-Hydrolases"/>
    <property type="match status" value="1"/>
</dbReference>
<dbReference type="InterPro" id="IPR000073">
    <property type="entry name" value="AB_hydrolase_1"/>
</dbReference>
<dbReference type="GO" id="GO:0016020">
    <property type="term" value="C:membrane"/>
    <property type="evidence" value="ECO:0007669"/>
    <property type="project" value="TreeGrafter"/>
</dbReference>